<feature type="compositionally biased region" description="Basic and acidic residues" evidence="1">
    <location>
        <begin position="296"/>
        <end position="318"/>
    </location>
</feature>
<accession>A0A8H6N258</accession>
<dbReference type="SMART" id="SM00382">
    <property type="entry name" value="AAA"/>
    <property type="match status" value="1"/>
</dbReference>
<dbReference type="Proteomes" id="UP000652219">
    <property type="component" value="Unassembled WGS sequence"/>
</dbReference>
<dbReference type="PANTHER" id="PTHR46411">
    <property type="entry name" value="FAMILY ATPASE, PUTATIVE-RELATED"/>
    <property type="match status" value="1"/>
</dbReference>
<dbReference type="InterPro" id="IPR003593">
    <property type="entry name" value="AAA+_ATPase"/>
</dbReference>
<dbReference type="GO" id="GO:0016887">
    <property type="term" value="F:ATP hydrolysis activity"/>
    <property type="evidence" value="ECO:0007669"/>
    <property type="project" value="InterPro"/>
</dbReference>
<organism evidence="3 4">
    <name type="scientific">Colletotrichum sojae</name>
    <dbReference type="NCBI Taxonomy" id="2175907"/>
    <lineage>
        <taxon>Eukaryota</taxon>
        <taxon>Fungi</taxon>
        <taxon>Dikarya</taxon>
        <taxon>Ascomycota</taxon>
        <taxon>Pezizomycotina</taxon>
        <taxon>Sordariomycetes</taxon>
        <taxon>Hypocreomycetidae</taxon>
        <taxon>Glomerellales</taxon>
        <taxon>Glomerellaceae</taxon>
        <taxon>Colletotrichum</taxon>
        <taxon>Colletotrichum orchidearum species complex</taxon>
    </lineage>
</organism>
<keyword evidence="4" id="KW-1185">Reference proteome</keyword>
<evidence type="ECO:0000313" key="4">
    <source>
        <dbReference type="Proteomes" id="UP000652219"/>
    </source>
</evidence>
<dbReference type="Pfam" id="PF00004">
    <property type="entry name" value="AAA"/>
    <property type="match status" value="1"/>
</dbReference>
<dbReference type="CDD" id="cd19481">
    <property type="entry name" value="RecA-like_protease"/>
    <property type="match status" value="1"/>
</dbReference>
<reference evidence="3 4" key="1">
    <citation type="journal article" date="2020" name="Phytopathology">
        <title>Genome Sequence Resources of Colletotrichum truncatum, C. plurivorum, C. musicola, and C. sojae: Four Species Pathogenic to Soybean (Glycine max).</title>
        <authorList>
            <person name="Rogerio F."/>
            <person name="Boufleur T.R."/>
            <person name="Ciampi-Guillardi M."/>
            <person name="Sukno S.A."/>
            <person name="Thon M.R."/>
            <person name="Massola Junior N.S."/>
            <person name="Baroncelli R."/>
        </authorList>
    </citation>
    <scope>NUCLEOTIDE SEQUENCE [LARGE SCALE GENOMIC DNA]</scope>
    <source>
        <strain evidence="3 4">LFN0009</strain>
    </source>
</reference>
<dbReference type="InterPro" id="IPR027417">
    <property type="entry name" value="P-loop_NTPase"/>
</dbReference>
<feature type="region of interest" description="Disordered" evidence="1">
    <location>
        <begin position="296"/>
        <end position="340"/>
    </location>
</feature>
<dbReference type="PANTHER" id="PTHR46411:SF2">
    <property type="entry name" value="AAA+ ATPASE DOMAIN-CONTAINING PROTEIN"/>
    <property type="match status" value="1"/>
</dbReference>
<dbReference type="EMBL" id="WIGN01000020">
    <property type="protein sequence ID" value="KAF6817577.1"/>
    <property type="molecule type" value="Genomic_DNA"/>
</dbReference>
<dbReference type="AlphaFoldDB" id="A0A8H6N258"/>
<evidence type="ECO:0000256" key="1">
    <source>
        <dbReference type="SAM" id="MobiDB-lite"/>
    </source>
</evidence>
<dbReference type="Gene3D" id="3.40.50.300">
    <property type="entry name" value="P-loop containing nucleotide triphosphate hydrolases"/>
    <property type="match status" value="1"/>
</dbReference>
<comment type="caution">
    <text evidence="3">The sequence shown here is derived from an EMBL/GenBank/DDBJ whole genome shotgun (WGS) entry which is preliminary data.</text>
</comment>
<dbReference type="GO" id="GO:0005524">
    <property type="term" value="F:ATP binding"/>
    <property type="evidence" value="ECO:0007669"/>
    <property type="project" value="InterPro"/>
</dbReference>
<dbReference type="InterPro" id="IPR003959">
    <property type="entry name" value="ATPase_AAA_core"/>
</dbReference>
<proteinExistence type="predicted"/>
<name>A0A8H6N258_9PEZI</name>
<gene>
    <name evidence="3" type="ORF">CSOJ01_02287</name>
</gene>
<evidence type="ECO:0000313" key="3">
    <source>
        <dbReference type="EMBL" id="KAF6817577.1"/>
    </source>
</evidence>
<feature type="domain" description="AAA+ ATPase" evidence="2">
    <location>
        <begin position="76"/>
        <end position="200"/>
    </location>
</feature>
<evidence type="ECO:0000259" key="2">
    <source>
        <dbReference type="SMART" id="SM00382"/>
    </source>
</evidence>
<dbReference type="SUPFAM" id="SSF52540">
    <property type="entry name" value="P-loop containing nucleoside triphosphate hydrolases"/>
    <property type="match status" value="1"/>
</dbReference>
<sequence>MCPATLTAFLLNEKVWAFNVHIHGLKEIIWKDDPFISLQLPDEKKSLVKHLVQGFGMETENTANNSYEDIIEGKGRGLVFLLHGPPGLGKTLTAESVAESTRRPLYHVSTGELSANVKKLETQLTDIFRLGLRWGAVVLLDEADVLMTKRSTTELERNAIVAVFLRLIEYYDGMLFLITNRFDDFDNAFYNRIHVSIRYRPLQAPERTNIWRQHLTRASRRSDGGGGSGGSPKWSEEAYGLLGQIKTNGRDIRNYTRTAYGYARALGEDLGIRHVITVIRNNLDVDESSDAVGTLKELEALEERTGGRSRDEGPEDPVKVGGQLGEETEVTGQSDAKIEP</sequence>
<protein>
    <submittedName>
        <fullName evidence="3">AAA family ATPase</fullName>
    </submittedName>
</protein>